<evidence type="ECO:0000313" key="3">
    <source>
        <dbReference type="Proteomes" id="UP000030982"/>
    </source>
</evidence>
<dbReference type="Gene3D" id="1.10.10.2840">
    <property type="entry name" value="PucR C-terminal helix-turn-helix domain"/>
    <property type="match status" value="1"/>
</dbReference>
<keyword evidence="3" id="KW-1185">Reference proteome</keyword>
<dbReference type="InterPro" id="IPR025736">
    <property type="entry name" value="PucR_C-HTH_dom"/>
</dbReference>
<dbReference type="EMBL" id="JTDL01000017">
    <property type="protein sequence ID" value="KHL05363.1"/>
    <property type="molecule type" value="Genomic_DNA"/>
</dbReference>
<comment type="caution">
    <text evidence="2">The sequence shown here is derived from an EMBL/GenBank/DDBJ whole genome shotgun (WGS) entry which is preliminary data.</text>
</comment>
<dbReference type="Pfam" id="PF13556">
    <property type="entry name" value="HTH_30"/>
    <property type="match status" value="1"/>
</dbReference>
<dbReference type="PANTHER" id="PTHR33744">
    <property type="entry name" value="CARBOHYDRATE DIACID REGULATOR"/>
    <property type="match status" value="1"/>
</dbReference>
<dbReference type="InterPro" id="IPR051448">
    <property type="entry name" value="CdaR-like_regulators"/>
</dbReference>
<dbReference type="InterPro" id="IPR042070">
    <property type="entry name" value="PucR_C-HTH_sf"/>
</dbReference>
<evidence type="ECO:0000313" key="2">
    <source>
        <dbReference type="EMBL" id="KHL05363.1"/>
    </source>
</evidence>
<proteinExistence type="predicted"/>
<dbReference type="PANTHER" id="PTHR33744:SF1">
    <property type="entry name" value="DNA-BINDING TRANSCRIPTIONAL ACTIVATOR ADER"/>
    <property type="match status" value="1"/>
</dbReference>
<name>A0A0B2APM3_9MICC</name>
<feature type="non-terminal residue" evidence="2">
    <location>
        <position position="1"/>
    </location>
</feature>
<reference evidence="2 3" key="1">
    <citation type="submission" date="2014-09" db="EMBL/GenBank/DDBJ databases">
        <title>Genome sequence of Sinomonas sp. MUSC 117.</title>
        <authorList>
            <person name="Lee L.-H."/>
        </authorList>
    </citation>
    <scope>NUCLEOTIDE SEQUENCE [LARGE SCALE GENOMIC DNA]</scope>
    <source>
        <strain evidence="2 3">MUSC 117</strain>
    </source>
</reference>
<dbReference type="RefSeq" id="WP_043119582.1">
    <property type="nucleotide sequence ID" value="NZ_JTDL01000017.1"/>
</dbReference>
<sequence length="97" mass="10642">TEKAESVALSVLQPLLRDDSAETRQLLEAATVWLANNCAWEKAAAELGVHRHTLRNRVDAAGRRLGLNLDTLQDRLELWAAVQFLEAGPKTAGPRDA</sequence>
<protein>
    <recommendedName>
        <fullName evidence="1">PucR C-terminal helix-turn-helix domain-containing protein</fullName>
    </recommendedName>
</protein>
<evidence type="ECO:0000259" key="1">
    <source>
        <dbReference type="Pfam" id="PF13556"/>
    </source>
</evidence>
<accession>A0A0B2APM3</accession>
<gene>
    <name evidence="2" type="ORF">LK10_01495</name>
</gene>
<feature type="domain" description="PucR C-terminal helix-turn-helix" evidence="1">
    <location>
        <begin position="26"/>
        <end position="82"/>
    </location>
</feature>
<organism evidence="2 3">
    <name type="scientific">Sinomonas humi</name>
    <dbReference type="NCBI Taxonomy" id="1338436"/>
    <lineage>
        <taxon>Bacteria</taxon>
        <taxon>Bacillati</taxon>
        <taxon>Actinomycetota</taxon>
        <taxon>Actinomycetes</taxon>
        <taxon>Micrococcales</taxon>
        <taxon>Micrococcaceae</taxon>
        <taxon>Sinomonas</taxon>
    </lineage>
</organism>
<dbReference type="Proteomes" id="UP000030982">
    <property type="component" value="Unassembled WGS sequence"/>
</dbReference>
<dbReference type="AlphaFoldDB" id="A0A0B2APM3"/>